<dbReference type="Pfam" id="PF02021">
    <property type="entry name" value="UPF0102"/>
    <property type="match status" value="1"/>
</dbReference>
<name>A0A1B3WCN6_9FIRM</name>
<accession>A0A1B3WCN6</accession>
<dbReference type="CDD" id="cd20736">
    <property type="entry name" value="PoNe_Nuclease"/>
    <property type="match status" value="1"/>
</dbReference>
<gene>
    <name evidence="3" type="ORF">BCB69_01265</name>
    <name evidence="4" type="ORF">DX915_01920</name>
</gene>
<reference evidence="3" key="2">
    <citation type="submission" date="2016-08" db="EMBL/GenBank/DDBJ databases">
        <authorList>
            <person name="Seilhamer J.J."/>
        </authorList>
    </citation>
    <scope>NUCLEOTIDE SEQUENCE [LARGE SCALE GENOMIC DNA]</scope>
    <source>
        <strain evidence="3">F0677</strain>
    </source>
</reference>
<evidence type="ECO:0000313" key="3">
    <source>
        <dbReference type="EMBL" id="AOH38731.1"/>
    </source>
</evidence>
<evidence type="ECO:0000256" key="2">
    <source>
        <dbReference type="HAMAP-Rule" id="MF_00048"/>
    </source>
</evidence>
<dbReference type="RefSeq" id="WP_022513316.1">
    <property type="nucleotide sequence ID" value="NZ_CP017037.1"/>
</dbReference>
<dbReference type="PANTHER" id="PTHR34039:SF1">
    <property type="entry name" value="UPF0102 PROTEIN YRAN"/>
    <property type="match status" value="1"/>
</dbReference>
<dbReference type="HAMAP" id="MF_00048">
    <property type="entry name" value="UPF0102"/>
    <property type="match status" value="1"/>
</dbReference>
<dbReference type="KEGG" id="dpn:BCB69_01265"/>
<dbReference type="NCBIfam" id="NF009154">
    <property type="entry name" value="PRK12497.3-3"/>
    <property type="match status" value="1"/>
</dbReference>
<dbReference type="Gene3D" id="3.40.1350.10">
    <property type="match status" value="1"/>
</dbReference>
<proteinExistence type="inferred from homology"/>
<dbReference type="InterPro" id="IPR003509">
    <property type="entry name" value="UPF0102_YraN-like"/>
</dbReference>
<keyword evidence="6" id="KW-1185">Reference proteome</keyword>
<reference evidence="4 6" key="3">
    <citation type="submission" date="2018-08" db="EMBL/GenBank/DDBJ databases">
        <title>Draft genome sequence of Dialister pneumosintes KCOM 1685.</title>
        <authorList>
            <person name="Kook J.-K."/>
            <person name="Park S.-N."/>
            <person name="Lim Y.K."/>
        </authorList>
    </citation>
    <scope>NUCLEOTIDE SEQUENCE [LARGE SCALE GENOMIC DNA]</scope>
    <source>
        <strain evidence="4 6">KCOM 1685</strain>
    </source>
</reference>
<reference evidence="5" key="1">
    <citation type="submission" date="2016-08" db="EMBL/GenBank/DDBJ databases">
        <authorList>
            <person name="Holder M.E."/>
            <person name="Ajami N.J."/>
            <person name="Petrosino J.F."/>
        </authorList>
    </citation>
    <scope>NUCLEOTIDE SEQUENCE [LARGE SCALE GENOMIC DNA]</scope>
    <source>
        <strain evidence="5">F0677</strain>
    </source>
</reference>
<dbReference type="SUPFAM" id="SSF52980">
    <property type="entry name" value="Restriction endonuclease-like"/>
    <property type="match status" value="1"/>
</dbReference>
<evidence type="ECO:0000313" key="4">
    <source>
        <dbReference type="EMBL" id="RID94315.1"/>
    </source>
</evidence>
<evidence type="ECO:0000313" key="6">
    <source>
        <dbReference type="Proteomes" id="UP000266262"/>
    </source>
</evidence>
<dbReference type="Proteomes" id="UP000094757">
    <property type="component" value="Chromosome"/>
</dbReference>
<dbReference type="Proteomes" id="UP000266262">
    <property type="component" value="Unassembled WGS sequence"/>
</dbReference>
<dbReference type="InterPro" id="IPR011335">
    <property type="entry name" value="Restrct_endonuc-II-like"/>
</dbReference>
<comment type="similarity">
    <text evidence="1 2">Belongs to the UPF0102 family.</text>
</comment>
<dbReference type="EMBL" id="QWKU01000001">
    <property type="protein sequence ID" value="RID94315.1"/>
    <property type="molecule type" value="Genomic_DNA"/>
</dbReference>
<dbReference type="GO" id="GO:0003676">
    <property type="term" value="F:nucleic acid binding"/>
    <property type="evidence" value="ECO:0007669"/>
    <property type="project" value="InterPro"/>
</dbReference>
<dbReference type="NCBIfam" id="NF009150">
    <property type="entry name" value="PRK12497.1-3"/>
    <property type="match status" value="1"/>
</dbReference>
<dbReference type="AlphaFoldDB" id="A0A1B3WCN6"/>
<evidence type="ECO:0000256" key="1">
    <source>
        <dbReference type="ARBA" id="ARBA00006738"/>
    </source>
</evidence>
<dbReference type="STRING" id="39950.BCB69_01265"/>
<dbReference type="EMBL" id="CP017037">
    <property type="protein sequence ID" value="AOH38731.1"/>
    <property type="molecule type" value="Genomic_DNA"/>
</dbReference>
<dbReference type="InterPro" id="IPR011856">
    <property type="entry name" value="tRNA_endonuc-like_dom_sf"/>
</dbReference>
<dbReference type="PANTHER" id="PTHR34039">
    <property type="entry name" value="UPF0102 PROTEIN YRAN"/>
    <property type="match status" value="1"/>
</dbReference>
<protein>
    <recommendedName>
        <fullName evidence="2">UPF0102 protein BCB69_01265</fullName>
    </recommendedName>
</protein>
<evidence type="ECO:0000313" key="5">
    <source>
        <dbReference type="Proteomes" id="UP000094757"/>
    </source>
</evidence>
<dbReference type="OrthoDB" id="9802516at2"/>
<dbReference type="NCBIfam" id="TIGR00252">
    <property type="entry name" value="YraN family protein"/>
    <property type="match status" value="1"/>
</dbReference>
<sequence length="117" mass="13933">MNKFYLGRLGELLTIQYLKAKGYKLLIHSYKRAHGEIDLIMQDKDVLVFIEVKTRSSKYFGEPIESVTMHKIQKIRFTAKQFLIEKDIHNKEVRFDVVEVKLYQGKNAKFRHIRNAF</sequence>
<organism evidence="3 5">
    <name type="scientific">Dialister pneumosintes</name>
    <dbReference type="NCBI Taxonomy" id="39950"/>
    <lineage>
        <taxon>Bacteria</taxon>
        <taxon>Bacillati</taxon>
        <taxon>Bacillota</taxon>
        <taxon>Negativicutes</taxon>
        <taxon>Veillonellales</taxon>
        <taxon>Veillonellaceae</taxon>
        <taxon>Dialister</taxon>
    </lineage>
</organism>